<comment type="caution">
    <text evidence="7">The sequence shown here is derived from an EMBL/GenBank/DDBJ whole genome shotgun (WGS) entry which is preliminary data.</text>
</comment>
<keyword evidence="8" id="KW-1185">Reference proteome</keyword>
<dbReference type="PANTHER" id="PTHR13931:SF2">
    <property type="entry name" value="UBIQUITIN CONJUGATION FACTOR E4 B"/>
    <property type="match status" value="1"/>
</dbReference>
<keyword evidence="3" id="KW-0808">Transferase</keyword>
<dbReference type="GO" id="GO:0000151">
    <property type="term" value="C:ubiquitin ligase complex"/>
    <property type="evidence" value="ECO:0007669"/>
    <property type="project" value="InterPro"/>
</dbReference>
<evidence type="ECO:0000313" key="7">
    <source>
        <dbReference type="EMBL" id="CAH2018717.1"/>
    </source>
</evidence>
<dbReference type="GO" id="GO:0005634">
    <property type="term" value="C:nucleus"/>
    <property type="evidence" value="ECO:0007669"/>
    <property type="project" value="UniProtKB-SubCell"/>
</dbReference>
<sequence>MPRGFLTELVARTQHDNEAFSEVFSPVLQGLYTMMLTASVIEDEHRAPLQALFELTDIRVGNRPLCKLITEQKQFMAKLVLPTPGREIARVSFLGPFLSVSVFAEDEPKLAEKFFSGSSSDKALVKMLHSELENVRSLQHKIFHLMIANQDSRDQSLNYIAEVLKHNEKRAQIQVEERALAGDGFMLNLLSVLQNLSVKIKLSRVDFMYPFHPDAQVSIKNDTRLKFTSQEAADWLEEFANQSSSNQPAGGSESRPRSNFSTLCWFLTLHCHHLALIPALHKYQRRVRAARDLQKLLDETAAAEAQWRDTPFADRNRQFIRRWKQQLKKLNK</sequence>
<dbReference type="GO" id="GO:0036503">
    <property type="term" value="P:ERAD pathway"/>
    <property type="evidence" value="ECO:0007669"/>
    <property type="project" value="InterPro"/>
</dbReference>
<dbReference type="GO" id="GO:0000209">
    <property type="term" value="P:protein polyubiquitination"/>
    <property type="evidence" value="ECO:0007669"/>
    <property type="project" value="TreeGrafter"/>
</dbReference>
<evidence type="ECO:0000313" key="8">
    <source>
        <dbReference type="Proteomes" id="UP001152888"/>
    </source>
</evidence>
<gene>
    <name evidence="7" type="ORF">ACAOBT_LOCUS36781</name>
</gene>
<dbReference type="OrthoDB" id="20295at2759"/>
<evidence type="ECO:0000256" key="3">
    <source>
        <dbReference type="ARBA" id="ARBA00022679"/>
    </source>
</evidence>
<dbReference type="AlphaFoldDB" id="A0A9P0QF06"/>
<accession>A0A9P0QF06</accession>
<evidence type="ECO:0000256" key="4">
    <source>
        <dbReference type="ARBA" id="ARBA00022786"/>
    </source>
</evidence>
<protein>
    <recommendedName>
        <fullName evidence="6">Ubiquitin conjugation factor E4 core domain-containing protein</fullName>
    </recommendedName>
</protein>
<dbReference type="GO" id="GO:0034450">
    <property type="term" value="F:ubiquitin-ubiquitin ligase activity"/>
    <property type="evidence" value="ECO:0007669"/>
    <property type="project" value="InterPro"/>
</dbReference>
<proteinExistence type="predicted"/>
<evidence type="ECO:0000259" key="6">
    <source>
        <dbReference type="Pfam" id="PF10408"/>
    </source>
</evidence>
<comment type="subcellular location">
    <subcellularLocation>
        <location evidence="1">Nucleus</location>
    </subcellularLocation>
</comment>
<feature type="domain" description="Ubiquitin conjugation factor E4 core" evidence="6">
    <location>
        <begin position="94"/>
        <end position="331"/>
    </location>
</feature>
<organism evidence="7 8">
    <name type="scientific">Acanthoscelides obtectus</name>
    <name type="common">Bean weevil</name>
    <name type="synonym">Bruchus obtectus</name>
    <dbReference type="NCBI Taxonomy" id="200917"/>
    <lineage>
        <taxon>Eukaryota</taxon>
        <taxon>Metazoa</taxon>
        <taxon>Ecdysozoa</taxon>
        <taxon>Arthropoda</taxon>
        <taxon>Hexapoda</taxon>
        <taxon>Insecta</taxon>
        <taxon>Pterygota</taxon>
        <taxon>Neoptera</taxon>
        <taxon>Endopterygota</taxon>
        <taxon>Coleoptera</taxon>
        <taxon>Polyphaga</taxon>
        <taxon>Cucujiformia</taxon>
        <taxon>Chrysomeloidea</taxon>
        <taxon>Chrysomelidae</taxon>
        <taxon>Bruchinae</taxon>
        <taxon>Bruchini</taxon>
        <taxon>Acanthoscelides</taxon>
    </lineage>
</organism>
<dbReference type="GO" id="GO:0005737">
    <property type="term" value="C:cytoplasm"/>
    <property type="evidence" value="ECO:0007669"/>
    <property type="project" value="TreeGrafter"/>
</dbReference>
<evidence type="ECO:0000256" key="1">
    <source>
        <dbReference type="ARBA" id="ARBA00004123"/>
    </source>
</evidence>
<comment type="pathway">
    <text evidence="2">Protein modification; protein ubiquitination.</text>
</comment>
<name>A0A9P0QF06_ACAOB</name>
<dbReference type="InterPro" id="IPR045132">
    <property type="entry name" value="UBE4"/>
</dbReference>
<reference evidence="7" key="1">
    <citation type="submission" date="2022-03" db="EMBL/GenBank/DDBJ databases">
        <authorList>
            <person name="Sayadi A."/>
        </authorList>
    </citation>
    <scope>NUCLEOTIDE SEQUENCE</scope>
</reference>
<dbReference type="GO" id="GO:0006511">
    <property type="term" value="P:ubiquitin-dependent protein catabolic process"/>
    <property type="evidence" value="ECO:0007669"/>
    <property type="project" value="InterPro"/>
</dbReference>
<keyword evidence="5" id="KW-0539">Nucleus</keyword>
<dbReference type="PANTHER" id="PTHR13931">
    <property type="entry name" value="UBIQUITINATION FACTOR E4"/>
    <property type="match status" value="1"/>
</dbReference>
<evidence type="ECO:0000256" key="2">
    <source>
        <dbReference type="ARBA" id="ARBA00004906"/>
    </source>
</evidence>
<evidence type="ECO:0000256" key="5">
    <source>
        <dbReference type="ARBA" id="ARBA00023242"/>
    </source>
</evidence>
<dbReference type="Pfam" id="PF10408">
    <property type="entry name" value="Ufd2P_core"/>
    <property type="match status" value="1"/>
</dbReference>
<dbReference type="InterPro" id="IPR019474">
    <property type="entry name" value="Ub_conjug_fac_E4_core"/>
</dbReference>
<keyword evidence="4" id="KW-0833">Ubl conjugation pathway</keyword>
<dbReference type="Proteomes" id="UP001152888">
    <property type="component" value="Unassembled WGS sequence"/>
</dbReference>
<dbReference type="EMBL" id="CAKOFQ010009897">
    <property type="protein sequence ID" value="CAH2018717.1"/>
    <property type="molecule type" value="Genomic_DNA"/>
</dbReference>